<feature type="region of interest" description="Disordered" evidence="1">
    <location>
        <begin position="13"/>
        <end position="88"/>
    </location>
</feature>
<reference evidence="2" key="1">
    <citation type="journal article" date="2020" name="Stud. Mycol.">
        <title>101 Dothideomycetes genomes: a test case for predicting lifestyles and emergence of pathogens.</title>
        <authorList>
            <person name="Haridas S."/>
            <person name="Albert R."/>
            <person name="Binder M."/>
            <person name="Bloem J."/>
            <person name="Labutti K."/>
            <person name="Salamov A."/>
            <person name="Andreopoulos B."/>
            <person name="Baker S."/>
            <person name="Barry K."/>
            <person name="Bills G."/>
            <person name="Bluhm B."/>
            <person name="Cannon C."/>
            <person name="Castanera R."/>
            <person name="Culley D."/>
            <person name="Daum C."/>
            <person name="Ezra D."/>
            <person name="Gonzalez J."/>
            <person name="Henrissat B."/>
            <person name="Kuo A."/>
            <person name="Liang C."/>
            <person name="Lipzen A."/>
            <person name="Lutzoni F."/>
            <person name="Magnuson J."/>
            <person name="Mondo S."/>
            <person name="Nolan M."/>
            <person name="Ohm R."/>
            <person name="Pangilinan J."/>
            <person name="Park H.-J."/>
            <person name="Ramirez L."/>
            <person name="Alfaro M."/>
            <person name="Sun H."/>
            <person name="Tritt A."/>
            <person name="Yoshinaga Y."/>
            <person name="Zwiers L.-H."/>
            <person name="Turgeon B."/>
            <person name="Goodwin S."/>
            <person name="Spatafora J."/>
            <person name="Crous P."/>
            <person name="Grigoriev I."/>
        </authorList>
    </citation>
    <scope>NUCLEOTIDE SEQUENCE</scope>
    <source>
        <strain evidence="2">CBS 125425</strain>
    </source>
</reference>
<dbReference type="OrthoDB" id="7464126at2759"/>
<evidence type="ECO:0000313" key="3">
    <source>
        <dbReference type="Proteomes" id="UP000799444"/>
    </source>
</evidence>
<organism evidence="2 3">
    <name type="scientific">Polyplosphaeria fusca</name>
    <dbReference type="NCBI Taxonomy" id="682080"/>
    <lineage>
        <taxon>Eukaryota</taxon>
        <taxon>Fungi</taxon>
        <taxon>Dikarya</taxon>
        <taxon>Ascomycota</taxon>
        <taxon>Pezizomycotina</taxon>
        <taxon>Dothideomycetes</taxon>
        <taxon>Pleosporomycetidae</taxon>
        <taxon>Pleosporales</taxon>
        <taxon>Tetraplosphaeriaceae</taxon>
        <taxon>Polyplosphaeria</taxon>
    </lineage>
</organism>
<dbReference type="EMBL" id="ML996151">
    <property type="protein sequence ID" value="KAF2734143.1"/>
    <property type="molecule type" value="Genomic_DNA"/>
</dbReference>
<sequence>MFCAALPCGLGRKKGANLDSDEHGTDGMNRKVTVSKASRSHRSTIRGPNAAGQQQIEIEPNIEGAPSVEAPSFQDSNSNTSPVLPITSTPTVALDPVSGNEMVGAPPKRFSCWAQANEELKNAKPEVFSKLHKDLPQSQDIGKDPNDLMSMAIEQKKSANPLPRWLEHSIRSVLQFKDIFAAAATLDPFKCAPIVWRTLSFVLEACVNQPALQQTIAKDLINVTSWISSWENVE</sequence>
<dbReference type="Proteomes" id="UP000799444">
    <property type="component" value="Unassembled WGS sequence"/>
</dbReference>
<protein>
    <submittedName>
        <fullName evidence="2">Uncharacterized protein</fullName>
    </submittedName>
</protein>
<evidence type="ECO:0000313" key="2">
    <source>
        <dbReference type="EMBL" id="KAF2734143.1"/>
    </source>
</evidence>
<feature type="compositionally biased region" description="Polar residues" evidence="1">
    <location>
        <begin position="73"/>
        <end position="88"/>
    </location>
</feature>
<evidence type="ECO:0000256" key="1">
    <source>
        <dbReference type="SAM" id="MobiDB-lite"/>
    </source>
</evidence>
<dbReference type="AlphaFoldDB" id="A0A9P4V2G6"/>
<keyword evidence="3" id="KW-1185">Reference proteome</keyword>
<comment type="caution">
    <text evidence="2">The sequence shown here is derived from an EMBL/GenBank/DDBJ whole genome shotgun (WGS) entry which is preliminary data.</text>
</comment>
<feature type="compositionally biased region" description="Basic and acidic residues" evidence="1">
    <location>
        <begin position="20"/>
        <end position="29"/>
    </location>
</feature>
<gene>
    <name evidence="2" type="ORF">EJ04DRAFT_249268</name>
</gene>
<accession>A0A9P4V2G6</accession>
<proteinExistence type="predicted"/>
<name>A0A9P4V2G6_9PLEO</name>